<evidence type="ECO:0000313" key="3">
    <source>
        <dbReference type="Proteomes" id="UP001234178"/>
    </source>
</evidence>
<accession>A0ABR0A8V4</accession>
<comment type="caution">
    <text evidence="2">The sequence shown here is derived from an EMBL/GenBank/DDBJ whole genome shotgun (WGS) entry which is preliminary data.</text>
</comment>
<organism evidence="2 3">
    <name type="scientific">Daphnia magna</name>
    <dbReference type="NCBI Taxonomy" id="35525"/>
    <lineage>
        <taxon>Eukaryota</taxon>
        <taxon>Metazoa</taxon>
        <taxon>Ecdysozoa</taxon>
        <taxon>Arthropoda</taxon>
        <taxon>Crustacea</taxon>
        <taxon>Branchiopoda</taxon>
        <taxon>Diplostraca</taxon>
        <taxon>Cladocera</taxon>
        <taxon>Anomopoda</taxon>
        <taxon>Daphniidae</taxon>
        <taxon>Daphnia</taxon>
    </lineage>
</organism>
<gene>
    <name evidence="2" type="ORF">OUZ56_003345</name>
</gene>
<keyword evidence="3" id="KW-1185">Reference proteome</keyword>
<reference evidence="2 3" key="1">
    <citation type="journal article" date="2023" name="Nucleic Acids Res.">
        <title>The hologenome of Daphnia magna reveals possible DNA methylation and microbiome-mediated evolution of the host genome.</title>
        <authorList>
            <person name="Chaturvedi A."/>
            <person name="Li X."/>
            <person name="Dhandapani V."/>
            <person name="Marshall H."/>
            <person name="Kissane S."/>
            <person name="Cuenca-Cambronero M."/>
            <person name="Asole G."/>
            <person name="Calvet F."/>
            <person name="Ruiz-Romero M."/>
            <person name="Marangio P."/>
            <person name="Guigo R."/>
            <person name="Rago D."/>
            <person name="Mirbahai L."/>
            <person name="Eastwood N."/>
            <person name="Colbourne J.K."/>
            <person name="Zhou J."/>
            <person name="Mallon E."/>
            <person name="Orsini L."/>
        </authorList>
    </citation>
    <scope>NUCLEOTIDE SEQUENCE [LARGE SCALE GENOMIC DNA]</scope>
    <source>
        <strain evidence="2">LRV0_1</strain>
    </source>
</reference>
<sequence>MGPTPSSSSHSPSVSSDSASNEEVTSHSLPVPREPHKAFVSSSDSTKPSEQREPGTTKLLKRKNNVSLSKNIVALMPNVVKQQLLYTFLPGAKPSGTTHHALHFRPQSVTLTWVGNHTDNSKMYFAHSFLTRYQNSVALSLGELFIKHLFSHTVQ</sequence>
<evidence type="ECO:0000256" key="1">
    <source>
        <dbReference type="SAM" id="MobiDB-lite"/>
    </source>
</evidence>
<name>A0ABR0A8V4_9CRUS</name>
<protein>
    <submittedName>
        <fullName evidence="2">Uncharacterized protein</fullName>
    </submittedName>
</protein>
<feature type="region of interest" description="Disordered" evidence="1">
    <location>
        <begin position="1"/>
        <end position="62"/>
    </location>
</feature>
<evidence type="ECO:0000313" key="2">
    <source>
        <dbReference type="EMBL" id="KAK4021429.1"/>
    </source>
</evidence>
<dbReference type="EMBL" id="JAOYFB010000036">
    <property type="protein sequence ID" value="KAK4021429.1"/>
    <property type="molecule type" value="Genomic_DNA"/>
</dbReference>
<feature type="compositionally biased region" description="Low complexity" evidence="1">
    <location>
        <begin position="1"/>
        <end position="19"/>
    </location>
</feature>
<dbReference type="Proteomes" id="UP001234178">
    <property type="component" value="Unassembled WGS sequence"/>
</dbReference>
<proteinExistence type="predicted"/>